<protein>
    <recommendedName>
        <fullName evidence="7">NADP-dependent oxidoreductase domain-containing protein</fullName>
    </recommendedName>
</protein>
<feature type="binding site" evidence="5">
    <location>
        <position position="128"/>
    </location>
    <ligand>
        <name>substrate</name>
    </ligand>
</feature>
<feature type="site" description="Lowers pKa of active site Tyr" evidence="6">
    <location>
        <position position="95"/>
    </location>
</feature>
<dbReference type="InterPro" id="IPR020471">
    <property type="entry name" value="AKR"/>
</dbReference>
<evidence type="ECO:0000256" key="1">
    <source>
        <dbReference type="ARBA" id="ARBA00007905"/>
    </source>
</evidence>
<dbReference type="PROSITE" id="PS00062">
    <property type="entry name" value="ALDOKETO_REDUCTASE_2"/>
    <property type="match status" value="1"/>
</dbReference>
<proteinExistence type="inferred from homology"/>
<accession>A0A8S9XUE7</accession>
<dbReference type="PRINTS" id="PR00069">
    <property type="entry name" value="ALDKETRDTASE"/>
</dbReference>
<dbReference type="SUPFAM" id="SSF51430">
    <property type="entry name" value="NAD(P)-linked oxidoreductase"/>
    <property type="match status" value="1"/>
</dbReference>
<dbReference type="InterPro" id="IPR018170">
    <property type="entry name" value="Aldo/ket_reductase_CS"/>
</dbReference>
<organism evidence="8 9">
    <name type="scientific">Apolygus lucorum</name>
    <name type="common">Small green plant bug</name>
    <name type="synonym">Lygocoris lucorum</name>
    <dbReference type="NCBI Taxonomy" id="248454"/>
    <lineage>
        <taxon>Eukaryota</taxon>
        <taxon>Metazoa</taxon>
        <taxon>Ecdysozoa</taxon>
        <taxon>Arthropoda</taxon>
        <taxon>Hexapoda</taxon>
        <taxon>Insecta</taxon>
        <taxon>Pterygota</taxon>
        <taxon>Neoptera</taxon>
        <taxon>Paraneoptera</taxon>
        <taxon>Hemiptera</taxon>
        <taxon>Heteroptera</taxon>
        <taxon>Panheteroptera</taxon>
        <taxon>Cimicomorpha</taxon>
        <taxon>Miridae</taxon>
        <taxon>Mirini</taxon>
        <taxon>Apolygus</taxon>
    </lineage>
</organism>
<comment type="caution">
    <text evidence="8">The sequence shown here is derived from an EMBL/GenBank/DDBJ whole genome shotgun (WGS) entry which is preliminary data.</text>
</comment>
<name>A0A8S9XUE7_APOLU</name>
<sequence>MLRLLPGVDIEGIMAPLSLSSVLKSGNMKMPILGLGTWQGTNEEVEIAVDAALAAGYRHIDTANCYGNEEGIGRVLKKWFDSGKLKREDVFLVTKCNPTHFRPEHIEKSMDQSLQKLGLSYVDLYLAHNPVGFAYKEDGFVIVDGKVQPDMNTDLVANWKVMESLVDKGKAKSIGVSNFNLSQVKRILDVARIKPTNNQVELYLYLQQPELVQFCKDNDVIVCAYSPIGSPNTAFRKNIQHPMTDPVVLEIAKKHGKTAVQVLLRFLIQYGVVAIPKSSSPERLRQNADIFDFELSDEEFNRLKSLDKGPAGRLFGGTTGIFEDCVKHPEYSLL</sequence>
<evidence type="ECO:0000256" key="2">
    <source>
        <dbReference type="ARBA" id="ARBA00022857"/>
    </source>
</evidence>
<keyword evidence="9" id="KW-1185">Reference proteome</keyword>
<dbReference type="InterPro" id="IPR036812">
    <property type="entry name" value="NAD(P)_OxRdtase_dom_sf"/>
</dbReference>
<evidence type="ECO:0000313" key="8">
    <source>
        <dbReference type="EMBL" id="KAF6212224.1"/>
    </source>
</evidence>
<dbReference type="Gene3D" id="3.20.20.100">
    <property type="entry name" value="NADP-dependent oxidoreductase domain"/>
    <property type="match status" value="1"/>
</dbReference>
<gene>
    <name evidence="8" type="ORF">GE061_012745</name>
</gene>
<dbReference type="EMBL" id="WIXP02000004">
    <property type="protein sequence ID" value="KAF6212224.1"/>
    <property type="molecule type" value="Genomic_DNA"/>
</dbReference>
<dbReference type="Proteomes" id="UP000466442">
    <property type="component" value="Unassembled WGS sequence"/>
</dbReference>
<keyword evidence="2" id="KW-0521">NADP</keyword>
<dbReference type="PROSITE" id="PS00798">
    <property type="entry name" value="ALDOKETO_REDUCTASE_1"/>
    <property type="match status" value="1"/>
</dbReference>
<dbReference type="PIRSF" id="PIRSF000097">
    <property type="entry name" value="AKR"/>
    <property type="match status" value="1"/>
</dbReference>
<evidence type="ECO:0000256" key="4">
    <source>
        <dbReference type="PIRSR" id="PIRSR000097-1"/>
    </source>
</evidence>
<dbReference type="AlphaFoldDB" id="A0A8S9XUE7"/>
<feature type="active site" description="Proton donor" evidence="4">
    <location>
        <position position="66"/>
    </location>
</feature>
<comment type="similarity">
    <text evidence="1">Belongs to the aldo/keto reductase family.</text>
</comment>
<evidence type="ECO:0000259" key="7">
    <source>
        <dbReference type="Pfam" id="PF00248"/>
    </source>
</evidence>
<dbReference type="InterPro" id="IPR023210">
    <property type="entry name" value="NADP_OxRdtase_dom"/>
</dbReference>
<keyword evidence="3" id="KW-0560">Oxidoreductase</keyword>
<reference evidence="8" key="1">
    <citation type="journal article" date="2021" name="Mol. Ecol. Resour.">
        <title>Apolygus lucorum genome provides insights into omnivorousness and mesophyll feeding.</title>
        <authorList>
            <person name="Liu Y."/>
            <person name="Liu H."/>
            <person name="Wang H."/>
            <person name="Huang T."/>
            <person name="Liu B."/>
            <person name="Yang B."/>
            <person name="Yin L."/>
            <person name="Li B."/>
            <person name="Zhang Y."/>
            <person name="Zhang S."/>
            <person name="Jiang F."/>
            <person name="Zhang X."/>
            <person name="Ren Y."/>
            <person name="Wang B."/>
            <person name="Wang S."/>
            <person name="Lu Y."/>
            <person name="Wu K."/>
            <person name="Fan W."/>
            <person name="Wang G."/>
        </authorList>
    </citation>
    <scope>NUCLEOTIDE SEQUENCE</scope>
    <source>
        <strain evidence="8">12Hb</strain>
    </source>
</reference>
<dbReference type="FunFam" id="3.20.20.100:FF:000006">
    <property type="entry name" value="Aldo-keto reductase family 1 member A1"/>
    <property type="match status" value="1"/>
</dbReference>
<evidence type="ECO:0000256" key="5">
    <source>
        <dbReference type="PIRSR" id="PIRSR000097-2"/>
    </source>
</evidence>
<dbReference type="OrthoDB" id="416253at2759"/>
<dbReference type="GO" id="GO:0016491">
    <property type="term" value="F:oxidoreductase activity"/>
    <property type="evidence" value="ECO:0007669"/>
    <property type="project" value="UniProtKB-KW"/>
</dbReference>
<evidence type="ECO:0000256" key="6">
    <source>
        <dbReference type="PIRSR" id="PIRSR000097-3"/>
    </source>
</evidence>
<feature type="domain" description="NADP-dependent oxidoreductase" evidence="7">
    <location>
        <begin position="33"/>
        <end position="307"/>
    </location>
</feature>
<dbReference type="PROSITE" id="PS00063">
    <property type="entry name" value="ALDOKETO_REDUCTASE_3"/>
    <property type="match status" value="1"/>
</dbReference>
<evidence type="ECO:0000313" key="9">
    <source>
        <dbReference type="Proteomes" id="UP000466442"/>
    </source>
</evidence>
<evidence type="ECO:0000256" key="3">
    <source>
        <dbReference type="ARBA" id="ARBA00023002"/>
    </source>
</evidence>
<dbReference type="PANTHER" id="PTHR11732">
    <property type="entry name" value="ALDO/KETO REDUCTASE"/>
    <property type="match status" value="1"/>
</dbReference>
<dbReference type="Pfam" id="PF00248">
    <property type="entry name" value="Aldo_ket_red"/>
    <property type="match status" value="1"/>
</dbReference>